<organism evidence="1 2">
    <name type="scientific">Rhodococcus opacus</name>
    <name type="common">Nocardia opaca</name>
    <dbReference type="NCBI Taxonomy" id="37919"/>
    <lineage>
        <taxon>Bacteria</taxon>
        <taxon>Bacillati</taxon>
        <taxon>Actinomycetota</taxon>
        <taxon>Actinomycetes</taxon>
        <taxon>Mycobacteriales</taxon>
        <taxon>Nocardiaceae</taxon>
        <taxon>Rhodococcus</taxon>
    </lineage>
</organism>
<gene>
    <name evidence="1" type="ORF">C5613_09685</name>
</gene>
<proteinExistence type="predicted"/>
<sequence>MTRDDQAMLVFATRWCRFGGGDEYILPEFGITPQVFYQRLLAMVTSTVINEVDFSTRTYLMDFCSGKLARPASRSVTAAQAAV</sequence>
<evidence type="ECO:0000313" key="1">
    <source>
        <dbReference type="EMBL" id="PQP25197.1"/>
    </source>
</evidence>
<dbReference type="Proteomes" id="UP000239290">
    <property type="component" value="Unassembled WGS sequence"/>
</dbReference>
<reference evidence="2" key="1">
    <citation type="submission" date="2018-02" db="EMBL/GenBank/DDBJ databases">
        <title>Draft genome sequencing of Rhodococcus opacus KU647198.</title>
        <authorList>
            <person name="Zheng B.-X."/>
        </authorList>
    </citation>
    <scope>NUCLEOTIDE SEQUENCE [LARGE SCALE GENOMIC DNA]</scope>
    <source>
        <strain evidence="2">04-OD7</strain>
    </source>
</reference>
<dbReference type="InterPro" id="IPR021678">
    <property type="entry name" value="DUF3263"/>
</dbReference>
<dbReference type="EMBL" id="PUIO01000009">
    <property type="protein sequence ID" value="PQP25197.1"/>
    <property type="molecule type" value="Genomic_DNA"/>
</dbReference>
<accession>A0A2S8JDR8</accession>
<comment type="caution">
    <text evidence="1">The sequence shown here is derived from an EMBL/GenBank/DDBJ whole genome shotgun (WGS) entry which is preliminary data.</text>
</comment>
<protein>
    <submittedName>
        <fullName evidence="1">DUF3263 domain-containing protein</fullName>
    </submittedName>
</protein>
<dbReference type="RefSeq" id="WP_105414211.1">
    <property type="nucleotide sequence ID" value="NZ_PUIO01000009.1"/>
</dbReference>
<dbReference type="AlphaFoldDB" id="A0A2S8JDR8"/>
<dbReference type="Pfam" id="PF11662">
    <property type="entry name" value="DUF3263"/>
    <property type="match status" value="1"/>
</dbReference>
<name>A0A2S8JDR8_RHOOP</name>
<evidence type="ECO:0000313" key="2">
    <source>
        <dbReference type="Proteomes" id="UP000239290"/>
    </source>
</evidence>